<proteinExistence type="inferred from homology"/>
<evidence type="ECO:0000256" key="1">
    <source>
        <dbReference type="ARBA" id="ARBA00004329"/>
    </source>
</evidence>
<dbReference type="Pfam" id="PF18388">
    <property type="entry name" value="ATG29_N"/>
    <property type="match status" value="1"/>
</dbReference>
<name>A0A093VI71_TALMA</name>
<dbReference type="GO" id="GO:0000045">
    <property type="term" value="P:autophagosome assembly"/>
    <property type="evidence" value="ECO:0007669"/>
    <property type="project" value="InterPro"/>
</dbReference>
<feature type="region of interest" description="Disordered" evidence="7">
    <location>
        <begin position="313"/>
        <end position="332"/>
    </location>
</feature>
<dbReference type="EMBL" id="JPOX01000009">
    <property type="protein sequence ID" value="KFX49689.1"/>
    <property type="molecule type" value="Genomic_DNA"/>
</dbReference>
<keyword evidence="4" id="KW-0813">Transport</keyword>
<feature type="compositionally biased region" description="Polar residues" evidence="7">
    <location>
        <begin position="313"/>
        <end position="322"/>
    </location>
</feature>
<evidence type="ECO:0000256" key="4">
    <source>
        <dbReference type="ARBA" id="ARBA00022448"/>
    </source>
</evidence>
<dbReference type="PANTHER" id="PTHR40012:SF1">
    <property type="entry name" value="AUTOPHAGY-RELATED PROTEIN 29"/>
    <property type="match status" value="1"/>
</dbReference>
<dbReference type="GO" id="GO:0015031">
    <property type="term" value="P:protein transport"/>
    <property type="evidence" value="ECO:0007669"/>
    <property type="project" value="UniProtKB-KW"/>
</dbReference>
<dbReference type="InterPro" id="IPR039113">
    <property type="entry name" value="ATG29"/>
</dbReference>
<evidence type="ECO:0000256" key="6">
    <source>
        <dbReference type="ARBA" id="ARBA00023006"/>
    </source>
</evidence>
<evidence type="ECO:0000313" key="9">
    <source>
        <dbReference type="EMBL" id="KFX49689.1"/>
    </source>
</evidence>
<comment type="subcellular location">
    <subcellularLocation>
        <location evidence="1">Preautophagosomal structure</location>
    </subcellularLocation>
</comment>
<feature type="domain" description="Atg29 N-terminal" evidence="8">
    <location>
        <begin position="12"/>
        <end position="30"/>
    </location>
</feature>
<evidence type="ECO:0000256" key="5">
    <source>
        <dbReference type="ARBA" id="ARBA00022927"/>
    </source>
</evidence>
<keyword evidence="6" id="KW-0072">Autophagy</keyword>
<feature type="region of interest" description="Disordered" evidence="7">
    <location>
        <begin position="89"/>
        <end position="115"/>
    </location>
</feature>
<reference evidence="9" key="1">
    <citation type="journal article" date="2014" name="PLoS Genet.">
        <title>Signature Gene Expression Reveals Novel Clues to the Molecular Mechanisms of Dimorphic Transition in Penicillium marneffei.</title>
        <authorList>
            <person name="Yang E."/>
            <person name="Wang G."/>
            <person name="Cai J."/>
            <person name="Woo P.C."/>
            <person name="Lau S.K."/>
            <person name="Yuen K.-Y."/>
            <person name="Chow W.-N."/>
            <person name="Lin X."/>
        </authorList>
    </citation>
    <scope>NUCLEOTIDE SEQUENCE [LARGE SCALE GENOMIC DNA]</scope>
    <source>
        <strain evidence="9">PM1</strain>
    </source>
</reference>
<accession>A0A093VI71</accession>
<feature type="compositionally biased region" description="Polar residues" evidence="7">
    <location>
        <begin position="224"/>
        <end position="240"/>
    </location>
</feature>
<dbReference type="AlphaFoldDB" id="A0A093VI71"/>
<feature type="region of interest" description="Disordered" evidence="7">
    <location>
        <begin position="196"/>
        <end position="267"/>
    </location>
</feature>
<keyword evidence="5" id="KW-0653">Protein transport</keyword>
<dbReference type="Gene3D" id="1.10.10.2570">
    <property type="match status" value="1"/>
</dbReference>
<feature type="compositionally biased region" description="Basic and acidic residues" evidence="7">
    <location>
        <begin position="196"/>
        <end position="217"/>
    </location>
</feature>
<protein>
    <recommendedName>
        <fullName evidence="3">Autophagy-related protein 29</fullName>
    </recommendedName>
</protein>
<dbReference type="HOGENOM" id="CLU_027589_1_0_1"/>
<feature type="region of interest" description="Disordered" evidence="7">
    <location>
        <begin position="342"/>
        <end position="408"/>
    </location>
</feature>
<evidence type="ECO:0000256" key="2">
    <source>
        <dbReference type="ARBA" id="ARBA00010082"/>
    </source>
</evidence>
<gene>
    <name evidence="9" type="ORF">GQ26_0092700</name>
</gene>
<organism evidence="9">
    <name type="scientific">Talaromyces marneffei PM1</name>
    <dbReference type="NCBI Taxonomy" id="1077442"/>
    <lineage>
        <taxon>Eukaryota</taxon>
        <taxon>Fungi</taxon>
        <taxon>Dikarya</taxon>
        <taxon>Ascomycota</taxon>
        <taxon>Pezizomycotina</taxon>
        <taxon>Eurotiomycetes</taxon>
        <taxon>Eurotiomycetidae</taxon>
        <taxon>Eurotiales</taxon>
        <taxon>Trichocomaceae</taxon>
        <taxon>Talaromyces</taxon>
        <taxon>Talaromyces sect. Talaromyces</taxon>
    </lineage>
</organism>
<dbReference type="GO" id="GO:0000407">
    <property type="term" value="C:phagophore assembly site"/>
    <property type="evidence" value="ECO:0007669"/>
    <property type="project" value="UniProtKB-SubCell"/>
</dbReference>
<feature type="compositionally biased region" description="Polar residues" evidence="7">
    <location>
        <begin position="374"/>
        <end position="408"/>
    </location>
</feature>
<dbReference type="PANTHER" id="PTHR40012">
    <property type="entry name" value="AUTOPHAGY-RELATED PROTEIN 29"/>
    <property type="match status" value="1"/>
</dbReference>
<dbReference type="InterPro" id="IPR039362">
    <property type="entry name" value="ATG29_sf"/>
</dbReference>
<evidence type="ECO:0000256" key="3">
    <source>
        <dbReference type="ARBA" id="ARBA00013784"/>
    </source>
</evidence>
<evidence type="ECO:0000256" key="7">
    <source>
        <dbReference type="SAM" id="MobiDB-lite"/>
    </source>
</evidence>
<dbReference type="InterPro" id="IPR040666">
    <property type="entry name" value="Atg29_N"/>
</dbReference>
<evidence type="ECO:0000259" key="8">
    <source>
        <dbReference type="Pfam" id="PF18388"/>
    </source>
</evidence>
<feature type="compositionally biased region" description="Acidic residues" evidence="7">
    <location>
        <begin position="244"/>
        <end position="259"/>
    </location>
</feature>
<comment type="similarity">
    <text evidence="2">Belongs to the ATG29 family.</text>
</comment>
<sequence>MTPLASESDVHYTVFVRLPFPRGDFIDPPPGKPCMIPPCRPTPYLSADNSTSADDFNVTLPFLLQQAAWLYDRQLSQVRAQMLKVGNTHSQSTSIAPGPTPGSVSGSGALGGQPMRRVGSGGGFLKRVVLVSRLGYPLFRKRPNRRGWKVAPLRRKLRVLCIPAFEHDKGILTVPAPSIRTNSANNVTQTQVAAETIEKLAPEKPFSGRDLPRRERPGLAILQKTPQTTQPVDDSPSLSPGSDTDSELGDDDDDSDENDMLTSRRLPGVRRFGKYSMHKPSLRDNLDDDDDDSPAFLPLARENEVNVQHMNSTLRQQNNIPETSRRQMAGYTPSHRRELVSLDSSASSGVAIGSPRAGPQRSTEPLSPRRVANLSRQSSRQQGSANQSSEETPSMGSSFSDLDDASVTQSALEEALLSNMQHGGMASRMSTISQALRSRYL</sequence>
<comment type="caution">
    <text evidence="9">The sequence shown here is derived from an EMBL/GenBank/DDBJ whole genome shotgun (WGS) entry which is preliminary data.</text>
</comment>